<dbReference type="Proteomes" id="UP000315369">
    <property type="component" value="Unassembled WGS sequence"/>
</dbReference>
<gene>
    <name evidence="4" type="ORF">FJV41_08820</name>
</gene>
<keyword evidence="1" id="KW-0175">Coiled coil</keyword>
<evidence type="ECO:0000256" key="1">
    <source>
        <dbReference type="SAM" id="Coils"/>
    </source>
</evidence>
<keyword evidence="3" id="KW-0472">Membrane</keyword>
<organism evidence="4 5">
    <name type="scientific">Myxococcus llanfairpwllgwyngyllgogerychwyrndrobwllllantysiliogogogochensis</name>
    <dbReference type="NCBI Taxonomy" id="2590453"/>
    <lineage>
        <taxon>Bacteria</taxon>
        <taxon>Pseudomonadati</taxon>
        <taxon>Myxococcota</taxon>
        <taxon>Myxococcia</taxon>
        <taxon>Myxococcales</taxon>
        <taxon>Cystobacterineae</taxon>
        <taxon>Myxococcaceae</taxon>
        <taxon>Myxococcus</taxon>
    </lineage>
</organism>
<feature type="transmembrane region" description="Helical" evidence="3">
    <location>
        <begin position="210"/>
        <end position="228"/>
    </location>
</feature>
<dbReference type="AlphaFoldDB" id="A0A540X518"/>
<keyword evidence="3" id="KW-1133">Transmembrane helix</keyword>
<dbReference type="EMBL" id="VIFM01000025">
    <property type="protein sequence ID" value="TQF16338.1"/>
    <property type="molecule type" value="Genomic_DNA"/>
</dbReference>
<keyword evidence="3" id="KW-0812">Transmembrane</keyword>
<feature type="compositionally biased region" description="Basic and acidic residues" evidence="2">
    <location>
        <begin position="9"/>
        <end position="23"/>
    </location>
</feature>
<accession>A0A540X518</accession>
<evidence type="ECO:0000313" key="4">
    <source>
        <dbReference type="EMBL" id="TQF16338.1"/>
    </source>
</evidence>
<feature type="region of interest" description="Disordered" evidence="2">
    <location>
        <begin position="1"/>
        <end position="32"/>
    </location>
</feature>
<keyword evidence="5" id="KW-1185">Reference proteome</keyword>
<evidence type="ECO:0000256" key="2">
    <source>
        <dbReference type="SAM" id="MobiDB-lite"/>
    </source>
</evidence>
<feature type="transmembrane region" description="Helical" evidence="3">
    <location>
        <begin position="176"/>
        <end position="198"/>
    </location>
</feature>
<name>A0A540X518_9BACT</name>
<sequence length="236" mass="26936">MSSKLSRFLHLEKDRGERAKRELPPQLQDGGRRFEDIAERGALPQGEVPEAHLERFKAQAPVVLEQRPDSSEDDGPDFPRCVVCASNNGRFAKHCQQCGADLGTPEQLAYREQLAREHREQRAKQLGVEREGALQRLEQERREDSERYAFLLGKLRAEEQKHGAWRLFARHSTVGTGLLALLPSTFARCLAMGAYVGVTLGLLRFGPGDVRWVGIGMMFLLALLFTPWRSRFRRWR</sequence>
<evidence type="ECO:0000256" key="3">
    <source>
        <dbReference type="SAM" id="Phobius"/>
    </source>
</evidence>
<evidence type="ECO:0000313" key="5">
    <source>
        <dbReference type="Proteomes" id="UP000315369"/>
    </source>
</evidence>
<protein>
    <submittedName>
        <fullName evidence="4">Uncharacterized protein</fullName>
    </submittedName>
</protein>
<dbReference type="RefSeq" id="WP_141641986.1">
    <property type="nucleotide sequence ID" value="NZ_VIFM01000025.1"/>
</dbReference>
<reference evidence="4 5" key="1">
    <citation type="submission" date="2019-06" db="EMBL/GenBank/DDBJ databases">
        <authorList>
            <person name="Livingstone P."/>
            <person name="Whitworth D."/>
        </authorList>
    </citation>
    <scope>NUCLEOTIDE SEQUENCE [LARGE SCALE GENOMIC DNA]</scope>
    <source>
        <strain evidence="4 5">AM401</strain>
    </source>
</reference>
<feature type="coiled-coil region" evidence="1">
    <location>
        <begin position="123"/>
        <end position="154"/>
    </location>
</feature>
<comment type="caution">
    <text evidence="4">The sequence shown here is derived from an EMBL/GenBank/DDBJ whole genome shotgun (WGS) entry which is preliminary data.</text>
</comment>
<dbReference type="OrthoDB" id="5382187at2"/>
<proteinExistence type="predicted"/>